<dbReference type="GO" id="GO:0071555">
    <property type="term" value="P:cell wall organization"/>
    <property type="evidence" value="ECO:0007669"/>
    <property type="project" value="TreeGrafter"/>
</dbReference>
<dbReference type="GO" id="GO:0005886">
    <property type="term" value="C:plasma membrane"/>
    <property type="evidence" value="ECO:0007669"/>
    <property type="project" value="TreeGrafter"/>
</dbReference>
<protein>
    <recommendedName>
        <fullName evidence="5">beta-lactamase</fullName>
        <ecNumber evidence="5">3.5.2.6</ecNumber>
    </recommendedName>
</protein>
<dbReference type="PANTHER" id="PTHR30627">
    <property type="entry name" value="PEPTIDOGLYCAN D,D-TRANSPEPTIDASE"/>
    <property type="match status" value="1"/>
</dbReference>
<dbReference type="InterPro" id="IPR001460">
    <property type="entry name" value="PCN-bd_Tpept"/>
</dbReference>
<dbReference type="InterPro" id="IPR050515">
    <property type="entry name" value="Beta-lactam/transpept"/>
</dbReference>
<evidence type="ECO:0000256" key="3">
    <source>
        <dbReference type="ARBA" id="ARBA00007171"/>
    </source>
</evidence>
<accession>A0A1T4Q506</accession>
<dbReference type="PANTHER" id="PTHR30627:SF6">
    <property type="entry name" value="BETA-LACTAMASE YBXI-RELATED"/>
    <property type="match status" value="1"/>
</dbReference>
<comment type="catalytic activity">
    <reaction evidence="1">
        <text>a beta-lactam + H2O = a substituted beta-amino acid</text>
        <dbReference type="Rhea" id="RHEA:20401"/>
        <dbReference type="ChEBI" id="CHEBI:15377"/>
        <dbReference type="ChEBI" id="CHEBI:35627"/>
        <dbReference type="ChEBI" id="CHEBI:140347"/>
        <dbReference type="EC" id="3.5.2.6"/>
    </reaction>
</comment>
<keyword evidence="8" id="KW-0472">Membrane</keyword>
<dbReference type="Pfam" id="PF00905">
    <property type="entry name" value="Transpeptidase"/>
    <property type="match status" value="1"/>
</dbReference>
<keyword evidence="13" id="KW-1185">Reference proteome</keyword>
<dbReference type="GO" id="GO:0008658">
    <property type="term" value="F:penicillin binding"/>
    <property type="evidence" value="ECO:0007669"/>
    <property type="project" value="InterPro"/>
</dbReference>
<dbReference type="EC" id="3.5.2.6" evidence="5"/>
<comment type="subcellular location">
    <subcellularLocation>
        <location evidence="2">Membrane</location>
    </subcellularLocation>
</comment>
<dbReference type="GO" id="GO:0046677">
    <property type="term" value="P:response to antibiotic"/>
    <property type="evidence" value="ECO:0007669"/>
    <property type="project" value="UniProtKB-KW"/>
</dbReference>
<organism evidence="12 13">
    <name type="scientific">Carboxydocella sporoproducens DSM 16521</name>
    <dbReference type="NCBI Taxonomy" id="1121270"/>
    <lineage>
        <taxon>Bacteria</taxon>
        <taxon>Bacillati</taxon>
        <taxon>Bacillota</taxon>
        <taxon>Clostridia</taxon>
        <taxon>Eubacteriales</taxon>
        <taxon>Clostridiales Family XVI. Incertae Sedis</taxon>
        <taxon>Carboxydocella</taxon>
    </lineage>
</organism>
<evidence type="ECO:0000313" key="12">
    <source>
        <dbReference type="EMBL" id="SJZ98853.1"/>
    </source>
</evidence>
<evidence type="ECO:0000313" key="13">
    <source>
        <dbReference type="Proteomes" id="UP000189933"/>
    </source>
</evidence>
<dbReference type="EMBL" id="FUXM01000016">
    <property type="protein sequence ID" value="SJZ98853.1"/>
    <property type="molecule type" value="Genomic_DNA"/>
</dbReference>
<proteinExistence type="inferred from homology"/>
<evidence type="ECO:0000259" key="11">
    <source>
        <dbReference type="Pfam" id="PF03717"/>
    </source>
</evidence>
<gene>
    <name evidence="12" type="ORF">SAMN02745885_01531</name>
</gene>
<keyword evidence="7" id="KW-0378">Hydrolase</keyword>
<evidence type="ECO:0000256" key="7">
    <source>
        <dbReference type="ARBA" id="ARBA00022801"/>
    </source>
</evidence>
<comment type="similarity">
    <text evidence="4">Belongs to the class-D beta-lactamase family.</text>
</comment>
<evidence type="ECO:0000256" key="4">
    <source>
        <dbReference type="ARBA" id="ARBA00007898"/>
    </source>
</evidence>
<keyword evidence="6" id="KW-0732">Signal</keyword>
<evidence type="ECO:0000256" key="8">
    <source>
        <dbReference type="ARBA" id="ARBA00023136"/>
    </source>
</evidence>
<name>A0A1T4Q506_9FIRM</name>
<evidence type="ECO:0000256" key="9">
    <source>
        <dbReference type="ARBA" id="ARBA00023251"/>
    </source>
</evidence>
<dbReference type="GO" id="GO:0008800">
    <property type="term" value="F:beta-lactamase activity"/>
    <property type="evidence" value="ECO:0007669"/>
    <property type="project" value="UniProtKB-EC"/>
</dbReference>
<dbReference type="InterPro" id="IPR005311">
    <property type="entry name" value="PBP_dimer"/>
</dbReference>
<evidence type="ECO:0000256" key="5">
    <source>
        <dbReference type="ARBA" id="ARBA00012865"/>
    </source>
</evidence>
<feature type="domain" description="Penicillin-binding protein transpeptidase" evidence="10">
    <location>
        <begin position="255"/>
        <end position="544"/>
    </location>
</feature>
<keyword evidence="9" id="KW-0046">Antibiotic resistance</keyword>
<dbReference type="Pfam" id="PF03717">
    <property type="entry name" value="PBP_dimer"/>
    <property type="match status" value="1"/>
</dbReference>
<dbReference type="InterPro" id="IPR036138">
    <property type="entry name" value="PBP_dimer_sf"/>
</dbReference>
<evidence type="ECO:0000256" key="1">
    <source>
        <dbReference type="ARBA" id="ARBA00001526"/>
    </source>
</evidence>
<dbReference type="OrthoDB" id="9804124at2"/>
<dbReference type="Gene3D" id="3.90.1310.10">
    <property type="entry name" value="Penicillin-binding protein 2a (Domain 2)"/>
    <property type="match status" value="1"/>
</dbReference>
<dbReference type="AlphaFoldDB" id="A0A1T4Q506"/>
<dbReference type="RefSeq" id="WP_078665596.1">
    <property type="nucleotide sequence ID" value="NZ_FUXM01000016.1"/>
</dbReference>
<comment type="similarity">
    <text evidence="3">Belongs to the transpeptidase family.</text>
</comment>
<evidence type="ECO:0000256" key="2">
    <source>
        <dbReference type="ARBA" id="ARBA00004370"/>
    </source>
</evidence>
<evidence type="ECO:0000259" key="10">
    <source>
        <dbReference type="Pfam" id="PF00905"/>
    </source>
</evidence>
<dbReference type="Proteomes" id="UP000189933">
    <property type="component" value="Unassembled WGS sequence"/>
</dbReference>
<dbReference type="SUPFAM" id="SSF56519">
    <property type="entry name" value="Penicillin binding protein dimerisation domain"/>
    <property type="match status" value="1"/>
</dbReference>
<evidence type="ECO:0000256" key="6">
    <source>
        <dbReference type="ARBA" id="ARBA00022729"/>
    </source>
</evidence>
<feature type="domain" description="Penicillin-binding protein dimerisation" evidence="11">
    <location>
        <begin position="55"/>
        <end position="214"/>
    </location>
</feature>
<sequence length="550" mass="61525">MERRRRLVKLGLVFFLFFYLPLVLRLGWLTVVRGPELARQAWKQQTWAVGLEDIPRGQIYDRNLKPLTDSYTDWRIIVFPALVKNKVHTAMRLANLLGQPLEEILARFNGEAVILPYPVSQEAWQSVHAYRWPGVMLKPVTFRYGPHPLAANVLGYLGYPDQKRLSQLPRGDYRRGELLGRAGLEALYDRELRDVSPEGVAAVVKDGQGRMIKGLQGQNGGYQPSKRRRHLVLTLDARVQRLVETVLDHRQLRGAVVVMKMDGDLLALASRPTFHPAQLPAQPEPLQFVDRTMWPTEPGSVFKLLVAAAALEEGLVTPQTWIECSKVPGVKVNVPHPKGGHTLQEALAYSCNPYFVWLGRNLGADKLYSYQRKLQLLTAVVTGYPHAYQQPDWNRVWQDNLTNLSIGQGQMQLTPLQVARLTALIARGGIDIQPRLVQEIRDDFGRVESRFAPAQPQRLLSEATARQLQGMMRLVVSQGSGQLAELAPGVAGKTGTAQRSNGQLNCWFTAFYPTRQPRVVLTVLVEGGESGGKTAAPVAREILQGLANLY</sequence>
<dbReference type="Gene3D" id="3.40.710.10">
    <property type="entry name" value="DD-peptidase/beta-lactamase superfamily"/>
    <property type="match status" value="1"/>
</dbReference>
<dbReference type="SUPFAM" id="SSF56601">
    <property type="entry name" value="beta-lactamase/transpeptidase-like"/>
    <property type="match status" value="1"/>
</dbReference>
<reference evidence="13" key="1">
    <citation type="submission" date="2017-02" db="EMBL/GenBank/DDBJ databases">
        <authorList>
            <person name="Varghese N."/>
            <person name="Submissions S."/>
        </authorList>
    </citation>
    <scope>NUCLEOTIDE SEQUENCE [LARGE SCALE GENOMIC DNA]</scope>
    <source>
        <strain evidence="13">DSM 16521</strain>
    </source>
</reference>
<dbReference type="InterPro" id="IPR012338">
    <property type="entry name" value="Beta-lactam/transpept-like"/>
</dbReference>